<evidence type="ECO:0000259" key="9">
    <source>
        <dbReference type="Pfam" id="PF01266"/>
    </source>
</evidence>
<dbReference type="GO" id="GO:0006072">
    <property type="term" value="P:glycerol-3-phosphate metabolic process"/>
    <property type="evidence" value="ECO:0007669"/>
    <property type="project" value="UniProtKB-UniRule"/>
</dbReference>
<name>A0A167DSI3_9ASCO</name>
<gene>
    <name evidence="11" type="primary">GUT2</name>
    <name evidence="11" type="ORF">AWJ20_1523</name>
</gene>
<dbReference type="Proteomes" id="UP000189580">
    <property type="component" value="Chromosome a"/>
</dbReference>
<feature type="region of interest" description="Disordered" evidence="8">
    <location>
        <begin position="33"/>
        <end position="53"/>
    </location>
</feature>
<evidence type="ECO:0000256" key="8">
    <source>
        <dbReference type="SAM" id="MobiDB-lite"/>
    </source>
</evidence>
<feature type="domain" description="FAD dependent oxidoreductase" evidence="9">
    <location>
        <begin position="126"/>
        <end position="493"/>
    </location>
</feature>
<dbReference type="InterPro" id="IPR006076">
    <property type="entry name" value="FAD-dep_OxRdtase"/>
</dbReference>
<keyword evidence="5" id="KW-0274">FAD</keyword>
<comment type="similarity">
    <text evidence="2 7">Belongs to the FAD-dependent glycerol-3-phosphate dehydrogenase family.</text>
</comment>
<evidence type="ECO:0000256" key="2">
    <source>
        <dbReference type="ARBA" id="ARBA00007330"/>
    </source>
</evidence>
<sequence length="668" mass="73661">MSSTIALKTGVRLVSRSAFRSGAVRTLNRGIGSRSFSSTKSSRNSSNSGSNTAENAGSNIFQLAALTASSVTLGASIFYFLFADEDSTRNEDHDDGAYKPFVPAPQSVPRSRDEILKSLKNTENYDIIIIGGGATGAGVALDAITRGLKVALVERDDYASCTSSRSTKLIHGGVRYLEKAVWHADYEQYKLVKEALHERKVFLDMAPHLSFPLPIMIPLYKWWQMPYYWVGVKCYDLLAGKRNLESSYVLTRGKALEVFPMLNDDKLKGAVVYYDGSHNDSRTNVSVALTAQELGADVINHVEVTGLKKDANGKLIGIEARDLASETPETFSVSGKSVVNATGPFSDTIRKFDNQKVPEIVVPSSGIHIVLPGWYSPKNMGLLDPATSDGRVIFFLPWQGSTIAGTTDAPCEVERNPIPSEKDINFVLKEVKHYIDGKIDVRRDDVQAAWSGVRPLVMDPAKMGEGTQGVVRNHLVTLSDSGLVTIAGGKWTTFRQMAQETVDTCIEQFNLSPVTATSQTEKVKLVGGEGWTPLRYIDLIQKYNLEPEVAQHLSENYGTRAFTVAELCTPSSSPNHPRGKRIVPSYPFIDGELLYAMRYEYATTAVDFLARRTRLAFLNSTAAFEALPSVIDVMAKELNWSKTRKDQEYEQSVEFLKGMGLRQESDKN</sequence>
<dbReference type="OrthoDB" id="264015at2759"/>
<dbReference type="KEGG" id="slb:AWJ20_1523"/>
<dbReference type="Gene3D" id="3.50.50.60">
    <property type="entry name" value="FAD/NAD(P)-binding domain"/>
    <property type="match status" value="1"/>
</dbReference>
<dbReference type="Pfam" id="PF01266">
    <property type="entry name" value="DAO"/>
    <property type="match status" value="1"/>
</dbReference>
<dbReference type="PANTHER" id="PTHR11985">
    <property type="entry name" value="GLYCEROL-3-PHOSPHATE DEHYDROGENASE"/>
    <property type="match status" value="1"/>
</dbReference>
<organism evidence="11 12">
    <name type="scientific">Sugiyamaella lignohabitans</name>
    <dbReference type="NCBI Taxonomy" id="796027"/>
    <lineage>
        <taxon>Eukaryota</taxon>
        <taxon>Fungi</taxon>
        <taxon>Dikarya</taxon>
        <taxon>Ascomycota</taxon>
        <taxon>Saccharomycotina</taxon>
        <taxon>Dipodascomycetes</taxon>
        <taxon>Dipodascales</taxon>
        <taxon>Trichomonascaceae</taxon>
        <taxon>Sugiyamaella</taxon>
    </lineage>
</organism>
<dbReference type="PROSITE" id="PS00977">
    <property type="entry name" value="FAD_G3PDH_1"/>
    <property type="match status" value="1"/>
</dbReference>
<evidence type="ECO:0000256" key="6">
    <source>
        <dbReference type="ARBA" id="ARBA00023002"/>
    </source>
</evidence>
<evidence type="ECO:0000256" key="1">
    <source>
        <dbReference type="ARBA" id="ARBA00001974"/>
    </source>
</evidence>
<dbReference type="FunFam" id="1.10.8.870:FF:000010">
    <property type="entry name" value="Glycerol-3-phosphate dehydrogenase"/>
    <property type="match status" value="1"/>
</dbReference>
<evidence type="ECO:0000259" key="10">
    <source>
        <dbReference type="Pfam" id="PF16901"/>
    </source>
</evidence>
<reference evidence="11 12" key="1">
    <citation type="submission" date="2016-02" db="EMBL/GenBank/DDBJ databases">
        <title>Complete genome sequence and transcriptome regulation of the pentose utilising yeast Sugiyamaella lignohabitans.</title>
        <authorList>
            <person name="Bellasio M."/>
            <person name="Peymann A."/>
            <person name="Valli M."/>
            <person name="Sipitzky M."/>
            <person name="Graf A."/>
            <person name="Sauer M."/>
            <person name="Marx H."/>
            <person name="Mattanovich D."/>
        </authorList>
    </citation>
    <scope>NUCLEOTIDE SEQUENCE [LARGE SCALE GENOMIC DNA]</scope>
    <source>
        <strain evidence="11 12">CBS 10342</strain>
    </source>
</reference>
<dbReference type="GO" id="GO:0004368">
    <property type="term" value="F:glycerol-3-phosphate dehydrogenase (quinone) activity"/>
    <property type="evidence" value="ECO:0007669"/>
    <property type="project" value="UniProtKB-EC"/>
</dbReference>
<keyword evidence="6 7" id="KW-0560">Oxidoreductase</keyword>
<keyword evidence="4 7" id="KW-0285">Flavoprotein</keyword>
<feature type="domain" description="Alpha-glycerophosphate oxidase C-terminal" evidence="10">
    <location>
        <begin position="518"/>
        <end position="645"/>
    </location>
</feature>
<evidence type="ECO:0000256" key="7">
    <source>
        <dbReference type="RuleBase" id="RU361217"/>
    </source>
</evidence>
<feature type="compositionally biased region" description="Low complexity" evidence="8">
    <location>
        <begin position="33"/>
        <end position="52"/>
    </location>
</feature>
<comment type="catalytic activity">
    <reaction evidence="7">
        <text>a quinone + sn-glycerol 3-phosphate = dihydroxyacetone phosphate + a quinol</text>
        <dbReference type="Rhea" id="RHEA:18977"/>
        <dbReference type="ChEBI" id="CHEBI:24646"/>
        <dbReference type="ChEBI" id="CHEBI:57597"/>
        <dbReference type="ChEBI" id="CHEBI:57642"/>
        <dbReference type="ChEBI" id="CHEBI:132124"/>
        <dbReference type="EC" id="1.1.5.3"/>
    </reaction>
</comment>
<dbReference type="InterPro" id="IPR038299">
    <property type="entry name" value="DAO_C_sf"/>
</dbReference>
<dbReference type="InterPro" id="IPR000447">
    <property type="entry name" value="G3P_DH_FAD-dep"/>
</dbReference>
<dbReference type="PANTHER" id="PTHR11985:SF15">
    <property type="entry name" value="GLYCEROL-3-PHOSPHATE DEHYDROGENASE, MITOCHONDRIAL"/>
    <property type="match status" value="1"/>
</dbReference>
<dbReference type="InterPro" id="IPR031656">
    <property type="entry name" value="DAO_C"/>
</dbReference>
<proteinExistence type="inferred from homology"/>
<dbReference type="SUPFAM" id="SSF54373">
    <property type="entry name" value="FAD-linked reductases, C-terminal domain"/>
    <property type="match status" value="1"/>
</dbReference>
<dbReference type="GeneID" id="30033335"/>
<evidence type="ECO:0000256" key="5">
    <source>
        <dbReference type="ARBA" id="ARBA00022827"/>
    </source>
</evidence>
<dbReference type="Pfam" id="PF16901">
    <property type="entry name" value="DAO_C"/>
    <property type="match status" value="1"/>
</dbReference>
<evidence type="ECO:0000256" key="3">
    <source>
        <dbReference type="ARBA" id="ARBA00013029"/>
    </source>
</evidence>
<dbReference type="FunFam" id="3.30.9.10:FF:000001">
    <property type="entry name" value="Glycerol-3-phosphate dehydrogenase"/>
    <property type="match status" value="1"/>
</dbReference>
<evidence type="ECO:0000313" key="12">
    <source>
        <dbReference type="Proteomes" id="UP000189580"/>
    </source>
</evidence>
<evidence type="ECO:0000313" key="11">
    <source>
        <dbReference type="EMBL" id="ANB13241.1"/>
    </source>
</evidence>
<dbReference type="SUPFAM" id="SSF51905">
    <property type="entry name" value="FAD/NAD(P)-binding domain"/>
    <property type="match status" value="1"/>
</dbReference>
<comment type="cofactor">
    <cofactor evidence="1 7">
        <name>FAD</name>
        <dbReference type="ChEBI" id="CHEBI:57692"/>
    </cofactor>
</comment>
<evidence type="ECO:0000256" key="4">
    <source>
        <dbReference type="ARBA" id="ARBA00022630"/>
    </source>
</evidence>
<accession>A0A167DSI3</accession>
<dbReference type="RefSeq" id="XP_018735718.1">
    <property type="nucleotide sequence ID" value="XM_018878412.1"/>
</dbReference>
<dbReference type="Gene3D" id="3.30.9.10">
    <property type="entry name" value="D-Amino Acid Oxidase, subunit A, domain 2"/>
    <property type="match status" value="1"/>
</dbReference>
<keyword evidence="12" id="KW-1185">Reference proteome</keyword>
<dbReference type="InterPro" id="IPR036188">
    <property type="entry name" value="FAD/NAD-bd_sf"/>
</dbReference>
<dbReference type="EC" id="1.1.5.3" evidence="3 7"/>
<dbReference type="PRINTS" id="PR01001">
    <property type="entry name" value="FADG3PDH"/>
</dbReference>
<dbReference type="EMBL" id="CP014501">
    <property type="protein sequence ID" value="ANB13241.1"/>
    <property type="molecule type" value="Genomic_DNA"/>
</dbReference>
<dbReference type="AlphaFoldDB" id="A0A167DSI3"/>
<protein>
    <recommendedName>
        <fullName evidence="3 7">Glycerol-3-phosphate dehydrogenase</fullName>
        <ecNumber evidence="3 7">1.1.5.3</ecNumber>
    </recommendedName>
</protein>
<dbReference type="Gene3D" id="1.10.8.870">
    <property type="entry name" value="Alpha-glycerophosphate oxidase, cap domain"/>
    <property type="match status" value="1"/>
</dbReference>
<dbReference type="GO" id="GO:0005739">
    <property type="term" value="C:mitochondrion"/>
    <property type="evidence" value="ECO:0007669"/>
    <property type="project" value="TreeGrafter"/>
</dbReference>